<keyword evidence="4" id="KW-1185">Reference proteome</keyword>
<dbReference type="EMBL" id="JAXUIC010000007">
    <property type="protein sequence ID" value="KAK4583220.1"/>
    <property type="molecule type" value="Genomic_DNA"/>
</dbReference>
<dbReference type="Proteomes" id="UP001324115">
    <property type="component" value="Unassembled WGS sequence"/>
</dbReference>
<dbReference type="AlphaFoldDB" id="A0AAN7EZP0"/>
<dbReference type="PANTHER" id="PTHR32410">
    <property type="entry name" value="CYSTEINE/HISTIDINE-RICH C1 DOMAIN FAMILY PROTEIN"/>
    <property type="match status" value="1"/>
</dbReference>
<feature type="domain" description="DC1" evidence="2">
    <location>
        <begin position="140"/>
        <end position="171"/>
    </location>
</feature>
<accession>A0AAN7EZP0</accession>
<organism evidence="3 4">
    <name type="scientific">Quercus rubra</name>
    <name type="common">Northern red oak</name>
    <name type="synonym">Quercus borealis</name>
    <dbReference type="NCBI Taxonomy" id="3512"/>
    <lineage>
        <taxon>Eukaryota</taxon>
        <taxon>Viridiplantae</taxon>
        <taxon>Streptophyta</taxon>
        <taxon>Embryophyta</taxon>
        <taxon>Tracheophyta</taxon>
        <taxon>Spermatophyta</taxon>
        <taxon>Magnoliopsida</taxon>
        <taxon>eudicotyledons</taxon>
        <taxon>Gunneridae</taxon>
        <taxon>Pentapetalae</taxon>
        <taxon>rosids</taxon>
        <taxon>fabids</taxon>
        <taxon>Fagales</taxon>
        <taxon>Fagaceae</taxon>
        <taxon>Quercus</taxon>
    </lineage>
</organism>
<keyword evidence="1" id="KW-0677">Repeat</keyword>
<feature type="domain" description="DC1" evidence="2">
    <location>
        <begin position="69"/>
        <end position="118"/>
    </location>
</feature>
<dbReference type="InterPro" id="IPR053192">
    <property type="entry name" value="Vacuole_Formation_Reg"/>
</dbReference>
<dbReference type="InterPro" id="IPR046349">
    <property type="entry name" value="C1-like_sf"/>
</dbReference>
<protein>
    <recommendedName>
        <fullName evidence="2">DC1 domain-containing protein</fullName>
    </recommendedName>
</protein>
<evidence type="ECO:0000256" key="1">
    <source>
        <dbReference type="ARBA" id="ARBA00022737"/>
    </source>
</evidence>
<proteinExistence type="predicted"/>
<evidence type="ECO:0000313" key="3">
    <source>
        <dbReference type="EMBL" id="KAK4583220.1"/>
    </source>
</evidence>
<dbReference type="SUPFAM" id="SSF57889">
    <property type="entry name" value="Cysteine-rich domain"/>
    <property type="match status" value="1"/>
</dbReference>
<dbReference type="PANTHER" id="PTHR32410:SF216">
    <property type="entry name" value="PHORBOL-ESTER_DAG-TYPE DOMAIN-CONTAINING PROTEIN"/>
    <property type="match status" value="1"/>
</dbReference>
<dbReference type="InterPro" id="IPR004146">
    <property type="entry name" value="DC1"/>
</dbReference>
<evidence type="ECO:0000313" key="4">
    <source>
        <dbReference type="Proteomes" id="UP001324115"/>
    </source>
</evidence>
<dbReference type="Pfam" id="PF03107">
    <property type="entry name" value="C1_2"/>
    <property type="match status" value="2"/>
</dbReference>
<comment type="caution">
    <text evidence="3">The sequence shown here is derived from an EMBL/GenBank/DDBJ whole genome shotgun (WGS) entry which is preliminary data.</text>
</comment>
<sequence>MELQHWWHWQHPLVFNEDERSGDPCRGCWEPVFGPSYSCIENDCNDNYYHHKSCAELPLGLHHPSRQNHPLILFNMYAYHDNNIEEYDEFSKCHVCGAKSGEYGYCCYRCNFNVHISCSSLSLMTMETEVHDPQLTRIWKLMKFTCDFCGKEGNLPYLCAQCDFALHSRCAAKPPSPPHPFS</sequence>
<gene>
    <name evidence="3" type="ORF">RGQ29_026132</name>
</gene>
<name>A0AAN7EZP0_QUERU</name>
<evidence type="ECO:0000259" key="2">
    <source>
        <dbReference type="Pfam" id="PF03107"/>
    </source>
</evidence>
<reference evidence="3 4" key="1">
    <citation type="journal article" date="2023" name="G3 (Bethesda)">
        <title>A haplotype-resolved chromosome-scale genome for Quercus rubra L. provides insights into the genetics of adaptive traits for red oak species.</title>
        <authorList>
            <person name="Kapoor B."/>
            <person name="Jenkins J."/>
            <person name="Schmutz J."/>
            <person name="Zhebentyayeva T."/>
            <person name="Kuelheim C."/>
            <person name="Coggeshall M."/>
            <person name="Heim C."/>
            <person name="Lasky J.R."/>
            <person name="Leites L."/>
            <person name="Islam-Faridi N."/>
            <person name="Romero-Severson J."/>
            <person name="DeLeo V.L."/>
            <person name="Lucas S.M."/>
            <person name="Lazic D."/>
            <person name="Gailing O."/>
            <person name="Carlson J."/>
            <person name="Staton M."/>
        </authorList>
    </citation>
    <scope>NUCLEOTIDE SEQUENCE [LARGE SCALE GENOMIC DNA]</scope>
    <source>
        <strain evidence="3">Pseudo-F2</strain>
    </source>
</reference>